<evidence type="ECO:0000313" key="2">
    <source>
        <dbReference type="Proteomes" id="UP000886785"/>
    </source>
</evidence>
<accession>A0A9D1DQF9</accession>
<name>A0A9D1DQF9_9FIRM</name>
<comment type="caution">
    <text evidence="1">The sequence shown here is derived from an EMBL/GenBank/DDBJ whole genome shotgun (WGS) entry which is preliminary data.</text>
</comment>
<evidence type="ECO:0000313" key="1">
    <source>
        <dbReference type="EMBL" id="HIR57117.1"/>
    </source>
</evidence>
<sequence length="55" mass="6139">MKESKALREAKEIAQILSPLAESPLSPDDKKYLKAVFTGMALEREMQSMRNATAN</sequence>
<organism evidence="1 2">
    <name type="scientific">Candidatus Gallacutalibacter pullicola</name>
    <dbReference type="NCBI Taxonomy" id="2840830"/>
    <lineage>
        <taxon>Bacteria</taxon>
        <taxon>Bacillati</taxon>
        <taxon>Bacillota</taxon>
        <taxon>Clostridia</taxon>
        <taxon>Eubacteriales</taxon>
        <taxon>Candidatus Gallacutalibacter</taxon>
    </lineage>
</organism>
<protein>
    <submittedName>
        <fullName evidence="1">Uncharacterized protein</fullName>
    </submittedName>
</protein>
<gene>
    <name evidence="1" type="ORF">IAA54_05560</name>
</gene>
<dbReference type="Proteomes" id="UP000886785">
    <property type="component" value="Unassembled WGS sequence"/>
</dbReference>
<proteinExistence type="predicted"/>
<dbReference type="AlphaFoldDB" id="A0A9D1DQF9"/>
<dbReference type="EMBL" id="DVHF01000064">
    <property type="protein sequence ID" value="HIR57117.1"/>
    <property type="molecule type" value="Genomic_DNA"/>
</dbReference>
<reference evidence="1" key="2">
    <citation type="journal article" date="2021" name="PeerJ">
        <title>Extensive microbial diversity within the chicken gut microbiome revealed by metagenomics and culture.</title>
        <authorList>
            <person name="Gilroy R."/>
            <person name="Ravi A."/>
            <person name="Getino M."/>
            <person name="Pursley I."/>
            <person name="Horton D.L."/>
            <person name="Alikhan N.F."/>
            <person name="Baker D."/>
            <person name="Gharbi K."/>
            <person name="Hall N."/>
            <person name="Watson M."/>
            <person name="Adriaenssens E.M."/>
            <person name="Foster-Nyarko E."/>
            <person name="Jarju S."/>
            <person name="Secka A."/>
            <person name="Antonio M."/>
            <person name="Oren A."/>
            <person name="Chaudhuri R.R."/>
            <person name="La Ragione R."/>
            <person name="Hildebrand F."/>
            <person name="Pallen M.J."/>
        </authorList>
    </citation>
    <scope>NUCLEOTIDE SEQUENCE</scope>
    <source>
        <strain evidence="1">ChiSjej1B19-7085</strain>
    </source>
</reference>
<reference evidence="1" key="1">
    <citation type="submission" date="2020-10" db="EMBL/GenBank/DDBJ databases">
        <authorList>
            <person name="Gilroy R."/>
        </authorList>
    </citation>
    <scope>NUCLEOTIDE SEQUENCE</scope>
    <source>
        <strain evidence="1">ChiSjej1B19-7085</strain>
    </source>
</reference>